<keyword evidence="2" id="KW-1185">Reference proteome</keyword>
<dbReference type="OrthoDB" id="9013626at2"/>
<dbReference type="RefSeq" id="WP_085489958.1">
    <property type="nucleotide sequence ID" value="NZ_FXAT01000023.1"/>
</dbReference>
<organism evidence="1 2">
    <name type="scientific">Paraburkholderia susongensis</name>
    <dbReference type="NCBI Taxonomy" id="1515439"/>
    <lineage>
        <taxon>Bacteria</taxon>
        <taxon>Pseudomonadati</taxon>
        <taxon>Pseudomonadota</taxon>
        <taxon>Betaproteobacteria</taxon>
        <taxon>Burkholderiales</taxon>
        <taxon>Burkholderiaceae</taxon>
        <taxon>Paraburkholderia</taxon>
    </lineage>
</organism>
<dbReference type="Proteomes" id="UP000193228">
    <property type="component" value="Unassembled WGS sequence"/>
</dbReference>
<proteinExistence type="predicted"/>
<name>A0A1X7M657_9BURK</name>
<gene>
    <name evidence="1" type="ORF">SAMN06265784_12342</name>
</gene>
<dbReference type="AlphaFoldDB" id="A0A1X7M657"/>
<accession>A0A1X7M657</accession>
<sequence>MTTTAIRSTCLQAAGASWTQPTGPEIREVLRLAELTGGAAAKLLGLSDSGGRQVRRWISGETDIPYSAWAILCDMAGFERIWNTAPLE</sequence>
<dbReference type="EMBL" id="FXAT01000023">
    <property type="protein sequence ID" value="SMG61585.1"/>
    <property type="molecule type" value="Genomic_DNA"/>
</dbReference>
<evidence type="ECO:0000313" key="1">
    <source>
        <dbReference type="EMBL" id="SMG61585.1"/>
    </source>
</evidence>
<protein>
    <submittedName>
        <fullName evidence="1">Uncharacterized protein</fullName>
    </submittedName>
</protein>
<reference evidence="2" key="1">
    <citation type="submission" date="2017-04" db="EMBL/GenBank/DDBJ databases">
        <authorList>
            <person name="Varghese N."/>
            <person name="Submissions S."/>
        </authorList>
    </citation>
    <scope>NUCLEOTIDE SEQUENCE [LARGE SCALE GENOMIC DNA]</scope>
    <source>
        <strain evidence="2">LMG 29540</strain>
    </source>
</reference>
<evidence type="ECO:0000313" key="2">
    <source>
        <dbReference type="Proteomes" id="UP000193228"/>
    </source>
</evidence>